<dbReference type="InParanoid" id="A0A059CXJ9"/>
<dbReference type="AlphaFoldDB" id="A0A059CXJ9"/>
<organism evidence="1">
    <name type="scientific">Eucalyptus grandis</name>
    <name type="common">Flooded gum</name>
    <dbReference type="NCBI Taxonomy" id="71139"/>
    <lineage>
        <taxon>Eukaryota</taxon>
        <taxon>Viridiplantae</taxon>
        <taxon>Streptophyta</taxon>
        <taxon>Embryophyta</taxon>
        <taxon>Tracheophyta</taxon>
        <taxon>Spermatophyta</taxon>
        <taxon>Magnoliopsida</taxon>
        <taxon>eudicotyledons</taxon>
        <taxon>Gunneridae</taxon>
        <taxon>Pentapetalae</taxon>
        <taxon>rosids</taxon>
        <taxon>malvids</taxon>
        <taxon>Myrtales</taxon>
        <taxon>Myrtaceae</taxon>
        <taxon>Myrtoideae</taxon>
        <taxon>Eucalypteae</taxon>
        <taxon>Eucalyptus</taxon>
    </lineage>
</organism>
<dbReference type="Gramene" id="KCW83203">
    <property type="protein sequence ID" value="KCW83203"/>
    <property type="gene ID" value="EUGRSUZ_B00146"/>
</dbReference>
<gene>
    <name evidence="1" type="ORF">EUGRSUZ_B00146</name>
</gene>
<protein>
    <submittedName>
        <fullName evidence="1">Uncharacterized protein</fullName>
    </submittedName>
</protein>
<dbReference type="EMBL" id="KK198754">
    <property type="protein sequence ID" value="KCW83203.1"/>
    <property type="molecule type" value="Genomic_DNA"/>
</dbReference>
<name>A0A059CXJ9_EUCGR</name>
<accession>A0A059CXJ9</accession>
<proteinExistence type="predicted"/>
<sequence>MRYPTQRNFVDKRINHTGKNIHGGGREENNQVISEIHSVRNKDGLWRVFSIHGNPSQYNIYFSHCWNRKTSLHCIALELTNVMKFLSHQSTTSHSMLEQYRLLHNCSHQNCAVHLLSS</sequence>
<reference evidence="1" key="1">
    <citation type="submission" date="2013-07" db="EMBL/GenBank/DDBJ databases">
        <title>The genome of Eucalyptus grandis.</title>
        <authorList>
            <person name="Schmutz J."/>
            <person name="Hayes R."/>
            <person name="Myburg A."/>
            <person name="Tuskan G."/>
            <person name="Grattapaglia D."/>
            <person name="Rokhsar D.S."/>
        </authorList>
    </citation>
    <scope>NUCLEOTIDE SEQUENCE</scope>
    <source>
        <tissue evidence="1">Leaf extractions</tissue>
    </source>
</reference>
<evidence type="ECO:0000313" key="1">
    <source>
        <dbReference type="EMBL" id="KCW83203.1"/>
    </source>
</evidence>